<reference evidence="1" key="1">
    <citation type="submission" date="2014-09" db="EMBL/GenBank/DDBJ databases">
        <authorList>
            <person name="Magalhaes I.L.F."/>
            <person name="Oliveira U."/>
            <person name="Santos F.R."/>
            <person name="Vidigal T.H.D.A."/>
            <person name="Brescovit A.D."/>
            <person name="Santos A.J."/>
        </authorList>
    </citation>
    <scope>NUCLEOTIDE SEQUENCE</scope>
    <source>
        <tissue evidence="1">Shoot tissue taken approximately 20 cm above the soil surface</tissue>
    </source>
</reference>
<dbReference type="EMBL" id="GBRH01257538">
    <property type="protein sequence ID" value="JAD40357.1"/>
    <property type="molecule type" value="Transcribed_RNA"/>
</dbReference>
<sequence>MASQDELWMTWHGFGVVMVVIKCCVWLHEKVCCTAALENLRWFPNCCTC</sequence>
<accession>A0A0A8ZZZ1</accession>
<name>A0A0A8ZZZ1_ARUDO</name>
<protein>
    <submittedName>
        <fullName evidence="1">Uncharacterized protein</fullName>
    </submittedName>
</protein>
<evidence type="ECO:0000313" key="1">
    <source>
        <dbReference type="EMBL" id="JAD40357.1"/>
    </source>
</evidence>
<proteinExistence type="predicted"/>
<dbReference type="AlphaFoldDB" id="A0A0A8ZZZ1"/>
<reference evidence="1" key="2">
    <citation type="journal article" date="2015" name="Data Brief">
        <title>Shoot transcriptome of the giant reed, Arundo donax.</title>
        <authorList>
            <person name="Barrero R.A."/>
            <person name="Guerrero F.D."/>
            <person name="Moolhuijzen P."/>
            <person name="Goolsby J.A."/>
            <person name="Tidwell J."/>
            <person name="Bellgard S.E."/>
            <person name="Bellgard M.I."/>
        </authorList>
    </citation>
    <scope>NUCLEOTIDE SEQUENCE</scope>
    <source>
        <tissue evidence="1">Shoot tissue taken approximately 20 cm above the soil surface</tissue>
    </source>
</reference>
<organism evidence="1">
    <name type="scientific">Arundo donax</name>
    <name type="common">Giant reed</name>
    <name type="synonym">Donax arundinaceus</name>
    <dbReference type="NCBI Taxonomy" id="35708"/>
    <lineage>
        <taxon>Eukaryota</taxon>
        <taxon>Viridiplantae</taxon>
        <taxon>Streptophyta</taxon>
        <taxon>Embryophyta</taxon>
        <taxon>Tracheophyta</taxon>
        <taxon>Spermatophyta</taxon>
        <taxon>Magnoliopsida</taxon>
        <taxon>Liliopsida</taxon>
        <taxon>Poales</taxon>
        <taxon>Poaceae</taxon>
        <taxon>PACMAD clade</taxon>
        <taxon>Arundinoideae</taxon>
        <taxon>Arundineae</taxon>
        <taxon>Arundo</taxon>
    </lineage>
</organism>